<evidence type="ECO:0000313" key="3">
    <source>
        <dbReference type="EMBL" id="MBC8584453.1"/>
    </source>
</evidence>
<dbReference type="InterPro" id="IPR036162">
    <property type="entry name" value="Resolvase-like_N_sf"/>
</dbReference>
<dbReference type="GO" id="GO:0000150">
    <property type="term" value="F:DNA strand exchange activity"/>
    <property type="evidence" value="ECO:0007669"/>
    <property type="project" value="InterPro"/>
</dbReference>
<dbReference type="PANTHER" id="PTHR30461:SF23">
    <property type="entry name" value="DNA RECOMBINASE-RELATED"/>
    <property type="match status" value="1"/>
</dbReference>
<protein>
    <submittedName>
        <fullName evidence="3">Recombinase family protein</fullName>
    </submittedName>
</protein>
<keyword evidence="4" id="KW-1185">Reference proteome</keyword>
<dbReference type="Gene3D" id="3.90.1750.20">
    <property type="entry name" value="Putative Large Serine Recombinase, Chain B, Domain 2"/>
    <property type="match status" value="1"/>
</dbReference>
<dbReference type="EMBL" id="JACRTD010000002">
    <property type="protein sequence ID" value="MBC8584453.1"/>
    <property type="molecule type" value="Genomic_DNA"/>
</dbReference>
<dbReference type="RefSeq" id="WP_262394287.1">
    <property type="nucleotide sequence ID" value="NZ_JACRTD010000002.1"/>
</dbReference>
<proteinExistence type="predicted"/>
<evidence type="ECO:0000259" key="1">
    <source>
        <dbReference type="PROSITE" id="PS51736"/>
    </source>
</evidence>
<sequence length="494" mass="55899">MDTAIYLRKSRAEEYSQPQEETLAMHKEILLSYAGNHNLNITGVYEEVVSGESLFSRPQMLKLLEAVQNHTYAAVLCMDIDRLGRGGMKDQGIILDAFKYSGTKIITPEKTYDLSDELDEELTEFKTFLSRRELKMINKRLNRGLRQTIKNGGYVSNAPYGYCKIRKDKLPSLEIVEEEANFVRMMFDLYLQGEGCSAIAQTVNALGAKPRRCDAFSRNSVMHILKNPVYIGQVVWERTQHVRQNGSSTKHVVSCAPKDWLCVRGVHPSIVSPETFARVQNRIHSRTVPAHNDGTIKNPLAGLVTCGVCGRVLQRRGAHQSSPYLLCPTPGCVCGSKFSLVLKEIEAVLKPILSAIPLELYPLEGKDTSLLELSLAQSQKQLMSFSSQRITLYSLLEQGVYDIATFQERMSALNENIRCTKMRAAVQEQRLRRMREESIPLEMKKIKSVQDVYRILNAGDKNLLLKCFIEKIMYTKPKGAAPQQFCLEIHLKPF</sequence>
<comment type="caution">
    <text evidence="3">The sequence shown here is derived from an EMBL/GenBank/DDBJ whole genome shotgun (WGS) entry which is preliminary data.</text>
</comment>
<dbReference type="InterPro" id="IPR038109">
    <property type="entry name" value="DNA_bind_recomb_sf"/>
</dbReference>
<dbReference type="InterPro" id="IPR025827">
    <property type="entry name" value="Zn_ribbon_recom_dom"/>
</dbReference>
<dbReference type="Proteomes" id="UP000623678">
    <property type="component" value="Unassembled WGS sequence"/>
</dbReference>
<dbReference type="Pfam" id="PF00239">
    <property type="entry name" value="Resolvase"/>
    <property type="match status" value="1"/>
</dbReference>
<evidence type="ECO:0000313" key="4">
    <source>
        <dbReference type="Proteomes" id="UP000623678"/>
    </source>
</evidence>
<dbReference type="PROSITE" id="PS51736">
    <property type="entry name" value="RECOMBINASES_3"/>
    <property type="match status" value="1"/>
</dbReference>
<accession>A0A926EM65</accession>
<organism evidence="3 4">
    <name type="scientific">Youxingia wuxianensis</name>
    <dbReference type="NCBI Taxonomy" id="2763678"/>
    <lineage>
        <taxon>Bacteria</taxon>
        <taxon>Bacillati</taxon>
        <taxon>Bacillota</taxon>
        <taxon>Clostridia</taxon>
        <taxon>Eubacteriales</taxon>
        <taxon>Oscillospiraceae</taxon>
        <taxon>Youxingia</taxon>
    </lineage>
</organism>
<dbReference type="Gene3D" id="3.40.50.1390">
    <property type="entry name" value="Resolvase, N-terminal catalytic domain"/>
    <property type="match status" value="1"/>
</dbReference>
<dbReference type="SUPFAM" id="SSF53041">
    <property type="entry name" value="Resolvase-like"/>
    <property type="match status" value="1"/>
</dbReference>
<dbReference type="CDD" id="cd00338">
    <property type="entry name" value="Ser_Recombinase"/>
    <property type="match status" value="1"/>
</dbReference>
<dbReference type="Pfam" id="PF07508">
    <property type="entry name" value="Recombinase"/>
    <property type="match status" value="1"/>
</dbReference>
<dbReference type="Pfam" id="PF13408">
    <property type="entry name" value="Zn_ribbon_recom"/>
    <property type="match status" value="1"/>
</dbReference>
<name>A0A926EM65_9FIRM</name>
<dbReference type="InterPro" id="IPR006119">
    <property type="entry name" value="Resolv_N"/>
</dbReference>
<dbReference type="InterPro" id="IPR050639">
    <property type="entry name" value="SSR_resolvase"/>
</dbReference>
<dbReference type="PROSITE" id="PS51737">
    <property type="entry name" value="RECOMBINASE_DNA_BIND"/>
    <property type="match status" value="1"/>
</dbReference>
<feature type="domain" description="Resolvase/invertase-type recombinase catalytic" evidence="1">
    <location>
        <begin position="2"/>
        <end position="152"/>
    </location>
</feature>
<gene>
    <name evidence="3" type="ORF">H8705_02520</name>
</gene>
<evidence type="ECO:0000259" key="2">
    <source>
        <dbReference type="PROSITE" id="PS51737"/>
    </source>
</evidence>
<dbReference type="AlphaFoldDB" id="A0A926EM65"/>
<dbReference type="SMART" id="SM00857">
    <property type="entry name" value="Resolvase"/>
    <property type="match status" value="1"/>
</dbReference>
<dbReference type="GO" id="GO:0003677">
    <property type="term" value="F:DNA binding"/>
    <property type="evidence" value="ECO:0007669"/>
    <property type="project" value="InterPro"/>
</dbReference>
<dbReference type="InterPro" id="IPR011109">
    <property type="entry name" value="DNA_bind_recombinase_dom"/>
</dbReference>
<dbReference type="PANTHER" id="PTHR30461">
    <property type="entry name" value="DNA-INVERTASE FROM LAMBDOID PROPHAGE"/>
    <property type="match status" value="1"/>
</dbReference>
<feature type="domain" description="Recombinase" evidence="2">
    <location>
        <begin position="159"/>
        <end position="290"/>
    </location>
</feature>
<reference evidence="3" key="1">
    <citation type="submission" date="2020-08" db="EMBL/GenBank/DDBJ databases">
        <title>Genome public.</title>
        <authorList>
            <person name="Liu C."/>
            <person name="Sun Q."/>
        </authorList>
    </citation>
    <scope>NUCLEOTIDE SEQUENCE</scope>
    <source>
        <strain evidence="3">NSJ-64</strain>
    </source>
</reference>